<dbReference type="Gene3D" id="3.40.50.620">
    <property type="entry name" value="HUPs"/>
    <property type="match status" value="1"/>
</dbReference>
<dbReference type="Pfam" id="PF06574">
    <property type="entry name" value="FAD_syn"/>
    <property type="match status" value="1"/>
</dbReference>
<evidence type="ECO:0000313" key="18">
    <source>
        <dbReference type="Proteomes" id="UP001501565"/>
    </source>
</evidence>
<dbReference type="PIRSF" id="PIRSF004491">
    <property type="entry name" value="FAD_Synth"/>
    <property type="match status" value="1"/>
</dbReference>
<evidence type="ECO:0000256" key="13">
    <source>
        <dbReference type="ARBA" id="ARBA00047880"/>
    </source>
</evidence>
<evidence type="ECO:0000256" key="11">
    <source>
        <dbReference type="ARBA" id="ARBA00022840"/>
    </source>
</evidence>
<dbReference type="InterPro" id="IPR015864">
    <property type="entry name" value="FAD_synthase"/>
</dbReference>
<evidence type="ECO:0000256" key="3">
    <source>
        <dbReference type="ARBA" id="ARBA00005201"/>
    </source>
</evidence>
<dbReference type="InterPro" id="IPR015865">
    <property type="entry name" value="Riboflavin_kinase_bac/euk"/>
</dbReference>
<evidence type="ECO:0000256" key="6">
    <source>
        <dbReference type="ARBA" id="ARBA00022679"/>
    </source>
</evidence>
<comment type="function">
    <text evidence="1">Catalyzes the phosphorylation of riboflavin to FMN followed by the adenylation of FMN to FAD.</text>
</comment>
<evidence type="ECO:0000256" key="2">
    <source>
        <dbReference type="ARBA" id="ARBA00004726"/>
    </source>
</evidence>
<dbReference type="Gene3D" id="2.40.30.30">
    <property type="entry name" value="Riboflavin kinase-like"/>
    <property type="match status" value="1"/>
</dbReference>
<dbReference type="Proteomes" id="UP001501565">
    <property type="component" value="Unassembled WGS sequence"/>
</dbReference>
<dbReference type="EMBL" id="BAABBN010000015">
    <property type="protein sequence ID" value="GAA3941779.1"/>
    <property type="molecule type" value="Genomic_DNA"/>
</dbReference>
<keyword evidence="10 15" id="KW-0274">FAD</keyword>
<keyword evidence="9 15" id="KW-0418">Kinase</keyword>
<evidence type="ECO:0000313" key="17">
    <source>
        <dbReference type="EMBL" id="GAA3941779.1"/>
    </source>
</evidence>
<dbReference type="InterPro" id="IPR002606">
    <property type="entry name" value="Riboflavin_kinase_bac"/>
</dbReference>
<dbReference type="NCBIfam" id="NF004159">
    <property type="entry name" value="PRK05627.1-2"/>
    <property type="match status" value="1"/>
</dbReference>
<keyword evidence="5 15" id="KW-0288">FMN</keyword>
<protein>
    <recommendedName>
        <fullName evidence="15">Riboflavin biosynthesis protein</fullName>
    </recommendedName>
    <domain>
        <recommendedName>
            <fullName evidence="15">Riboflavin kinase</fullName>
            <ecNumber evidence="15">2.7.1.26</ecNumber>
        </recommendedName>
        <alternativeName>
            <fullName evidence="15">Flavokinase</fullName>
        </alternativeName>
    </domain>
    <domain>
        <recommendedName>
            <fullName evidence="15">FMN adenylyltransferase</fullName>
            <ecNumber evidence="15">2.7.7.2</ecNumber>
        </recommendedName>
        <alternativeName>
            <fullName evidence="15">FAD pyrophosphorylase</fullName>
        </alternativeName>
        <alternativeName>
            <fullName evidence="15">FAD synthase</fullName>
        </alternativeName>
    </domain>
</protein>
<evidence type="ECO:0000256" key="7">
    <source>
        <dbReference type="ARBA" id="ARBA00022695"/>
    </source>
</evidence>
<comment type="pathway">
    <text evidence="2 15">Cofactor biosynthesis; FAD biosynthesis; FAD from FMN: step 1/1.</text>
</comment>
<accession>A0ABP7NE68</accession>
<dbReference type="NCBIfam" id="NF004163">
    <property type="entry name" value="PRK05627.1-6"/>
    <property type="match status" value="1"/>
</dbReference>
<dbReference type="PANTHER" id="PTHR22749:SF6">
    <property type="entry name" value="RIBOFLAVIN KINASE"/>
    <property type="match status" value="1"/>
</dbReference>
<dbReference type="NCBIfam" id="TIGR00083">
    <property type="entry name" value="ribF"/>
    <property type="match status" value="1"/>
</dbReference>
<comment type="catalytic activity">
    <reaction evidence="13 15">
        <text>riboflavin + ATP = FMN + ADP + H(+)</text>
        <dbReference type="Rhea" id="RHEA:14357"/>
        <dbReference type="ChEBI" id="CHEBI:15378"/>
        <dbReference type="ChEBI" id="CHEBI:30616"/>
        <dbReference type="ChEBI" id="CHEBI:57986"/>
        <dbReference type="ChEBI" id="CHEBI:58210"/>
        <dbReference type="ChEBI" id="CHEBI:456216"/>
        <dbReference type="EC" id="2.7.1.26"/>
    </reaction>
</comment>
<dbReference type="SMART" id="SM00904">
    <property type="entry name" value="Flavokinase"/>
    <property type="match status" value="1"/>
</dbReference>
<dbReference type="PANTHER" id="PTHR22749">
    <property type="entry name" value="RIBOFLAVIN KINASE/FMN ADENYLYLTRANSFERASE"/>
    <property type="match status" value="1"/>
</dbReference>
<dbReference type="InterPro" id="IPR023465">
    <property type="entry name" value="Riboflavin_kinase_dom_sf"/>
</dbReference>
<dbReference type="GO" id="GO:0016301">
    <property type="term" value="F:kinase activity"/>
    <property type="evidence" value="ECO:0007669"/>
    <property type="project" value="UniProtKB-KW"/>
</dbReference>
<comment type="catalytic activity">
    <reaction evidence="14 15">
        <text>FMN + ATP + H(+) = FAD + diphosphate</text>
        <dbReference type="Rhea" id="RHEA:17237"/>
        <dbReference type="ChEBI" id="CHEBI:15378"/>
        <dbReference type="ChEBI" id="CHEBI:30616"/>
        <dbReference type="ChEBI" id="CHEBI:33019"/>
        <dbReference type="ChEBI" id="CHEBI:57692"/>
        <dbReference type="ChEBI" id="CHEBI:58210"/>
        <dbReference type="EC" id="2.7.7.2"/>
    </reaction>
</comment>
<keyword evidence="7 15" id="KW-0548">Nucleotidyltransferase</keyword>
<keyword evidence="11 15" id="KW-0067">ATP-binding</keyword>
<keyword evidence="8 15" id="KW-0547">Nucleotide-binding</keyword>
<organism evidence="17 18">
    <name type="scientific">Litoribacillus peritrichatus</name>
    <dbReference type="NCBI Taxonomy" id="718191"/>
    <lineage>
        <taxon>Bacteria</taxon>
        <taxon>Pseudomonadati</taxon>
        <taxon>Pseudomonadota</taxon>
        <taxon>Gammaproteobacteria</taxon>
        <taxon>Oceanospirillales</taxon>
        <taxon>Oceanospirillaceae</taxon>
        <taxon>Litoribacillus</taxon>
    </lineage>
</organism>
<keyword evidence="12" id="KW-0511">Multifunctional enzyme</keyword>
<dbReference type="Pfam" id="PF01687">
    <property type="entry name" value="Flavokinase"/>
    <property type="match status" value="1"/>
</dbReference>
<dbReference type="RefSeq" id="WP_344800631.1">
    <property type="nucleotide sequence ID" value="NZ_BAABBN010000015.1"/>
</dbReference>
<dbReference type="EC" id="2.7.1.26" evidence="15"/>
<evidence type="ECO:0000256" key="10">
    <source>
        <dbReference type="ARBA" id="ARBA00022827"/>
    </source>
</evidence>
<dbReference type="InterPro" id="IPR014729">
    <property type="entry name" value="Rossmann-like_a/b/a_fold"/>
</dbReference>
<evidence type="ECO:0000256" key="14">
    <source>
        <dbReference type="ARBA" id="ARBA00049494"/>
    </source>
</evidence>
<evidence type="ECO:0000256" key="15">
    <source>
        <dbReference type="PIRNR" id="PIRNR004491"/>
    </source>
</evidence>
<dbReference type="SUPFAM" id="SSF52374">
    <property type="entry name" value="Nucleotidylyl transferase"/>
    <property type="match status" value="1"/>
</dbReference>
<evidence type="ECO:0000256" key="8">
    <source>
        <dbReference type="ARBA" id="ARBA00022741"/>
    </source>
</evidence>
<dbReference type="SUPFAM" id="SSF82114">
    <property type="entry name" value="Riboflavin kinase-like"/>
    <property type="match status" value="1"/>
</dbReference>
<evidence type="ECO:0000256" key="1">
    <source>
        <dbReference type="ARBA" id="ARBA00002121"/>
    </source>
</evidence>
<gene>
    <name evidence="17" type="primary">ribF</name>
    <name evidence="17" type="ORF">GCM10022277_42110</name>
</gene>
<dbReference type="NCBIfam" id="NF004160">
    <property type="entry name" value="PRK05627.1-3"/>
    <property type="match status" value="1"/>
</dbReference>
<dbReference type="InterPro" id="IPR023468">
    <property type="entry name" value="Riboflavin_kinase"/>
</dbReference>
<evidence type="ECO:0000256" key="9">
    <source>
        <dbReference type="ARBA" id="ARBA00022777"/>
    </source>
</evidence>
<keyword evidence="4 15" id="KW-0285">Flavoprotein</keyword>
<reference evidence="18" key="1">
    <citation type="journal article" date="2019" name="Int. J. Syst. Evol. Microbiol.">
        <title>The Global Catalogue of Microorganisms (GCM) 10K type strain sequencing project: providing services to taxonomists for standard genome sequencing and annotation.</title>
        <authorList>
            <consortium name="The Broad Institute Genomics Platform"/>
            <consortium name="The Broad Institute Genome Sequencing Center for Infectious Disease"/>
            <person name="Wu L."/>
            <person name="Ma J."/>
        </authorList>
    </citation>
    <scope>NUCLEOTIDE SEQUENCE [LARGE SCALE GENOMIC DNA]</scope>
    <source>
        <strain evidence="18">JCM 17551</strain>
    </source>
</reference>
<keyword evidence="6 15" id="KW-0808">Transferase</keyword>
<dbReference type="CDD" id="cd02064">
    <property type="entry name" value="FAD_synthetase_N"/>
    <property type="match status" value="1"/>
</dbReference>
<evidence type="ECO:0000256" key="4">
    <source>
        <dbReference type="ARBA" id="ARBA00022630"/>
    </source>
</evidence>
<comment type="similarity">
    <text evidence="15">Belongs to the ribF family.</text>
</comment>
<evidence type="ECO:0000256" key="12">
    <source>
        <dbReference type="ARBA" id="ARBA00023268"/>
    </source>
</evidence>
<evidence type="ECO:0000259" key="16">
    <source>
        <dbReference type="SMART" id="SM00904"/>
    </source>
</evidence>
<proteinExistence type="inferred from homology"/>
<dbReference type="EC" id="2.7.7.2" evidence="15"/>
<keyword evidence="18" id="KW-1185">Reference proteome</keyword>
<name>A0ABP7NE68_9GAMM</name>
<evidence type="ECO:0000256" key="5">
    <source>
        <dbReference type="ARBA" id="ARBA00022643"/>
    </source>
</evidence>
<sequence length="318" mass="35235">MRIIRGLHNIRPEHRGCVATIGNFDGVHTGHKSLISRLKVEAAKLDLPVTVVIFEPQPREYFDPVSAPGRITRFADKVSQLAKAGVEQVVCLSFNDRLRALTADEFVQTLLLDGLGVKFLVVGDDFRFGCDRSGDFEFLKQVSGDHDFELVSMDTFSHQQERVSSTLVREVLNNADFDLAERLLGWRYAISGKVVHGQKLGRQLGVPTANIQLSNLKSPFNGVFAVKVSSCDDQQISRFEAVANLGVKPTVNGIAPSLEVHIIDGRFQPEVDGLYGTKLNIEFCHKLRNEQKFDGIEALKAQIEQDIADAATWFASQG</sequence>
<comment type="caution">
    <text evidence="17">The sequence shown here is derived from an EMBL/GenBank/DDBJ whole genome shotgun (WGS) entry which is preliminary data.</text>
</comment>
<comment type="pathway">
    <text evidence="3 15">Cofactor biosynthesis; FMN biosynthesis; FMN from riboflavin (ATP route): step 1/1.</text>
</comment>
<feature type="domain" description="Riboflavin kinase" evidence="16">
    <location>
        <begin position="183"/>
        <end position="315"/>
    </location>
</feature>